<evidence type="ECO:0000313" key="3">
    <source>
        <dbReference type="Proteomes" id="UP000076489"/>
    </source>
</evidence>
<name>A0A166QM65_PSEFL</name>
<reference evidence="2 3" key="2">
    <citation type="journal article" date="2018" name="Nature">
        <title>Mutant phenotypes for thousands of bacterial genes of unknown function.</title>
        <authorList>
            <person name="Price M.N."/>
            <person name="Wetmore K.M."/>
            <person name="Waters R.J."/>
            <person name="Callaghan M."/>
            <person name="Ray J."/>
            <person name="Liu H."/>
            <person name="Kuehl J.V."/>
            <person name="Melnyk R.A."/>
            <person name="Lamson J.S."/>
            <person name="Suh Y."/>
            <person name="Carlson H.K."/>
            <person name="Esquivel Z."/>
            <person name="Sadeeshkumar H."/>
            <person name="Chakraborty R."/>
            <person name="Zane G.M."/>
            <person name="Rubin B.E."/>
            <person name="Wall J.D."/>
            <person name="Visel A."/>
            <person name="Bristow J."/>
            <person name="Blow M.J."/>
            <person name="Arkin A.P."/>
            <person name="Deutschbauer A.M."/>
        </authorList>
    </citation>
    <scope>NUCLEOTIDE SEQUENCE [LARGE SCALE GENOMIC DNA]</scope>
    <source>
        <strain evidence="2 3">FW300-N1B4</strain>
    </source>
</reference>
<comment type="caution">
    <text evidence="2">The sequence shown here is derived from an EMBL/GenBank/DDBJ whole genome shotgun (WGS) entry which is preliminary data.</text>
</comment>
<dbReference type="EMBL" id="LUKJ01000002">
    <property type="protein sequence ID" value="KZN20505.1"/>
    <property type="molecule type" value="Genomic_DNA"/>
</dbReference>
<dbReference type="Proteomes" id="UP000076489">
    <property type="component" value="Unassembled WGS sequence"/>
</dbReference>
<proteinExistence type="predicted"/>
<organism evidence="2 3">
    <name type="scientific">Pseudomonas fluorescens</name>
    <dbReference type="NCBI Taxonomy" id="294"/>
    <lineage>
        <taxon>Bacteria</taxon>
        <taxon>Pseudomonadati</taxon>
        <taxon>Pseudomonadota</taxon>
        <taxon>Gammaproteobacteria</taxon>
        <taxon>Pseudomonadales</taxon>
        <taxon>Pseudomonadaceae</taxon>
        <taxon>Pseudomonas</taxon>
    </lineage>
</organism>
<sequence>MSSNDQLHQPGKAMDHDTEQCSVCEQPILPGEARNGTYRSHWDCPLPSTSPELKPSVKKRVRTTKSPTAPNPDALKRFDWIEDWLRTKQSGTEVDVLDLDFVVAYIDAHNAGFLPKHIGAPKCPQLGRDLSWMCRLDRLSRVATGLPPGDASMGFPRWVYTYSLKVYATTAASPASIVRGS</sequence>
<evidence type="ECO:0000256" key="1">
    <source>
        <dbReference type="SAM" id="MobiDB-lite"/>
    </source>
</evidence>
<accession>A0A166QM65</accession>
<evidence type="ECO:0000313" key="2">
    <source>
        <dbReference type="EMBL" id="KZN20505.1"/>
    </source>
</evidence>
<dbReference type="AlphaFoldDB" id="A0A166QM65"/>
<gene>
    <name evidence="2" type="ORF">A1D17_02900</name>
</gene>
<reference evidence="3" key="1">
    <citation type="submission" date="2016-03" db="EMBL/GenBank/DDBJ databases">
        <authorList>
            <person name="Ray J."/>
            <person name="Price M."/>
            <person name="Deutschbauer A."/>
        </authorList>
    </citation>
    <scope>NUCLEOTIDE SEQUENCE [LARGE SCALE GENOMIC DNA]</scope>
    <source>
        <strain evidence="3">FW300-N1B4</strain>
    </source>
</reference>
<feature type="region of interest" description="Disordered" evidence="1">
    <location>
        <begin position="30"/>
        <end position="70"/>
    </location>
</feature>
<protein>
    <submittedName>
        <fullName evidence="2">Uncharacterized protein</fullName>
    </submittedName>
</protein>